<organism evidence="1">
    <name type="scientific">viral metagenome</name>
    <dbReference type="NCBI Taxonomy" id="1070528"/>
    <lineage>
        <taxon>unclassified sequences</taxon>
        <taxon>metagenomes</taxon>
        <taxon>organismal metagenomes</taxon>
    </lineage>
</organism>
<sequence length="287" mass="32957">MSSPSESPVHVERSEIQLEEKIKYFVETYSPKLYILTPCFGGMCFVNYTDCLIKTLSLFRHFNFDIDVIFCRNDSLVSRARNNLIAKAMSDPKMTHMIFIDNDITWNPVDILKLVISEKPIIGGAYPLKAYQWNKLTNPGAIQGLVDKKNNSILKDMISDTEMVQFNAVNYNINYLSNNLHVEGNIAKIKHLATGFMMIQRNVIEKMFKAFPSTKYSDDINFLEPNENDFAYALFDCGVEGGHYLSEDWMFCQRWSKMGGNIYLDVTINLNHIGIEEYRGSYVATIL</sequence>
<dbReference type="SUPFAM" id="SSF53448">
    <property type="entry name" value="Nucleotide-diphospho-sugar transferases"/>
    <property type="match status" value="1"/>
</dbReference>
<dbReference type="AlphaFoldDB" id="A0A6C0JZZ4"/>
<reference evidence="1" key="1">
    <citation type="journal article" date="2020" name="Nature">
        <title>Giant virus diversity and host interactions through global metagenomics.</title>
        <authorList>
            <person name="Schulz F."/>
            <person name="Roux S."/>
            <person name="Paez-Espino D."/>
            <person name="Jungbluth S."/>
            <person name="Walsh D.A."/>
            <person name="Denef V.J."/>
            <person name="McMahon K.D."/>
            <person name="Konstantinidis K.T."/>
            <person name="Eloe-Fadrosh E.A."/>
            <person name="Kyrpides N.C."/>
            <person name="Woyke T."/>
        </authorList>
    </citation>
    <scope>NUCLEOTIDE SEQUENCE</scope>
    <source>
        <strain evidence="1">GVMAG-S-1101164-67</strain>
    </source>
</reference>
<protein>
    <recommendedName>
        <fullName evidence="2">Glycosyltransferase 2-like domain-containing protein</fullName>
    </recommendedName>
</protein>
<proteinExistence type="predicted"/>
<name>A0A6C0JZZ4_9ZZZZ</name>
<dbReference type="EMBL" id="MN740755">
    <property type="protein sequence ID" value="QHU10396.1"/>
    <property type="molecule type" value="Genomic_DNA"/>
</dbReference>
<dbReference type="Gene3D" id="3.90.550.10">
    <property type="entry name" value="Spore Coat Polysaccharide Biosynthesis Protein SpsA, Chain A"/>
    <property type="match status" value="1"/>
</dbReference>
<evidence type="ECO:0000313" key="1">
    <source>
        <dbReference type="EMBL" id="QHU10396.1"/>
    </source>
</evidence>
<dbReference type="InterPro" id="IPR029044">
    <property type="entry name" value="Nucleotide-diphossugar_trans"/>
</dbReference>
<evidence type="ECO:0008006" key="2">
    <source>
        <dbReference type="Google" id="ProtNLM"/>
    </source>
</evidence>
<accession>A0A6C0JZZ4</accession>